<dbReference type="InterPro" id="IPR008861">
    <property type="entry name" value="GpX-like"/>
</dbReference>
<dbReference type="RefSeq" id="WP_155706545.1">
    <property type="nucleotide sequence ID" value="NZ_BMWU01000049.1"/>
</dbReference>
<comment type="caution">
    <text evidence="1">The sequence shown here is derived from an EMBL/GenBank/DDBJ whole genome shotgun (WGS) entry which is preliminary data.</text>
</comment>
<name>A0A6I3XBN9_9BURK</name>
<organism evidence="1 2">
    <name type="scientific">Pseudoduganella dura</name>
    <dbReference type="NCBI Taxonomy" id="321982"/>
    <lineage>
        <taxon>Bacteria</taxon>
        <taxon>Pseudomonadati</taxon>
        <taxon>Pseudomonadota</taxon>
        <taxon>Betaproteobacteria</taxon>
        <taxon>Burkholderiales</taxon>
        <taxon>Oxalobacteraceae</taxon>
        <taxon>Telluria group</taxon>
        <taxon>Pseudoduganella</taxon>
    </lineage>
</organism>
<dbReference type="OrthoDB" id="8759063at2"/>
<gene>
    <name evidence="1" type="ORF">GJV26_00065</name>
</gene>
<evidence type="ECO:0000313" key="1">
    <source>
        <dbReference type="EMBL" id="MUI10891.1"/>
    </source>
</evidence>
<dbReference type="Proteomes" id="UP000431684">
    <property type="component" value="Unassembled WGS sequence"/>
</dbReference>
<protein>
    <submittedName>
        <fullName evidence="1">Phage tail protein</fullName>
    </submittedName>
</protein>
<evidence type="ECO:0000313" key="2">
    <source>
        <dbReference type="Proteomes" id="UP000431684"/>
    </source>
</evidence>
<keyword evidence="2" id="KW-1185">Reference proteome</keyword>
<dbReference type="Pfam" id="PF05489">
    <property type="entry name" value="Phage_tail_X"/>
    <property type="match status" value="1"/>
</dbReference>
<sequence>MRVTAQQGDTVDLLCWRHYGVTQGMVELVLEQNPGLADYGVTLPHGLEVEMPEAPKQKTQSPLLQLWD</sequence>
<reference evidence="1 2" key="1">
    <citation type="submission" date="2019-11" db="EMBL/GenBank/DDBJ databases">
        <title>Draft Genome Sequences of Six Type Strains of the Genus Massilia.</title>
        <authorList>
            <person name="Miess H."/>
            <person name="Frediansyah A."/>
            <person name="Goeker M."/>
            <person name="Gross H."/>
        </authorList>
    </citation>
    <scope>NUCLEOTIDE SEQUENCE [LARGE SCALE GENOMIC DNA]</scope>
    <source>
        <strain evidence="1 2">DSM 17513</strain>
    </source>
</reference>
<accession>A0A6I3XBN9</accession>
<dbReference type="EMBL" id="WNWM01000001">
    <property type="protein sequence ID" value="MUI10891.1"/>
    <property type="molecule type" value="Genomic_DNA"/>
</dbReference>
<proteinExistence type="predicted"/>
<dbReference type="AlphaFoldDB" id="A0A6I3XBN9"/>